<evidence type="ECO:0000256" key="6">
    <source>
        <dbReference type="ARBA" id="ARBA00024998"/>
    </source>
</evidence>
<name>A0A7V3J9Q9_UNCC3</name>
<dbReference type="InterPro" id="IPR009019">
    <property type="entry name" value="KH_sf_prok-type"/>
</dbReference>
<dbReference type="InterPro" id="IPR004044">
    <property type="entry name" value="KH_dom_type_2"/>
</dbReference>
<evidence type="ECO:0000256" key="8">
    <source>
        <dbReference type="HAMAP-Rule" id="MF_01309"/>
    </source>
</evidence>
<evidence type="ECO:0000313" key="10">
    <source>
        <dbReference type="EMBL" id="HFZ08941.1"/>
    </source>
</evidence>
<dbReference type="PANTHER" id="PTHR11760:SF19">
    <property type="entry name" value="SMALL RIBOSOMAL SUBUNIT PROTEIN US3C"/>
    <property type="match status" value="1"/>
</dbReference>
<dbReference type="GO" id="GO:0022627">
    <property type="term" value="C:cytosolic small ribosomal subunit"/>
    <property type="evidence" value="ECO:0007669"/>
    <property type="project" value="TreeGrafter"/>
</dbReference>
<evidence type="ECO:0000259" key="9">
    <source>
        <dbReference type="PROSITE" id="PS50823"/>
    </source>
</evidence>
<dbReference type="SMART" id="SM00322">
    <property type="entry name" value="KH"/>
    <property type="match status" value="1"/>
</dbReference>
<dbReference type="NCBIfam" id="TIGR01009">
    <property type="entry name" value="rpsC_bact"/>
    <property type="match status" value="1"/>
</dbReference>
<comment type="similarity">
    <text evidence="1 8">Belongs to the universal ribosomal protein uS3 family.</text>
</comment>
<protein>
    <recommendedName>
        <fullName evidence="7 8">Small ribosomal subunit protein uS3</fullName>
    </recommendedName>
</protein>
<dbReference type="InterPro" id="IPR001351">
    <property type="entry name" value="Ribosomal_uS3_C"/>
</dbReference>
<keyword evidence="3 8" id="KW-0694">RNA-binding</keyword>
<dbReference type="EMBL" id="DTGG01000075">
    <property type="protein sequence ID" value="HFZ08941.1"/>
    <property type="molecule type" value="Genomic_DNA"/>
</dbReference>
<dbReference type="Gene3D" id="3.30.300.20">
    <property type="match status" value="1"/>
</dbReference>
<dbReference type="GO" id="GO:0019843">
    <property type="term" value="F:rRNA binding"/>
    <property type="evidence" value="ECO:0007669"/>
    <property type="project" value="UniProtKB-UniRule"/>
</dbReference>
<dbReference type="InterPro" id="IPR015946">
    <property type="entry name" value="KH_dom-like_a/b"/>
</dbReference>
<comment type="caution">
    <text evidence="10">The sequence shown here is derived from an EMBL/GenBank/DDBJ whole genome shotgun (WGS) entry which is preliminary data.</text>
</comment>
<keyword evidence="4 8" id="KW-0689">Ribosomal protein</keyword>
<evidence type="ECO:0000256" key="3">
    <source>
        <dbReference type="ARBA" id="ARBA00022884"/>
    </source>
</evidence>
<gene>
    <name evidence="8" type="primary">rpsC</name>
    <name evidence="10" type="ORF">ENV41_02270</name>
</gene>
<dbReference type="GO" id="GO:0003735">
    <property type="term" value="F:structural constituent of ribosome"/>
    <property type="evidence" value="ECO:0007669"/>
    <property type="project" value="InterPro"/>
</dbReference>
<evidence type="ECO:0000256" key="4">
    <source>
        <dbReference type="ARBA" id="ARBA00022980"/>
    </source>
</evidence>
<dbReference type="Pfam" id="PF07650">
    <property type="entry name" value="KH_2"/>
    <property type="match status" value="1"/>
</dbReference>
<accession>A0A7V3J9Q9</accession>
<reference evidence="10" key="1">
    <citation type="journal article" date="2020" name="mSystems">
        <title>Genome- and Community-Level Interaction Insights into Carbon Utilization and Element Cycling Functions of Hydrothermarchaeota in Hydrothermal Sediment.</title>
        <authorList>
            <person name="Zhou Z."/>
            <person name="Liu Y."/>
            <person name="Xu W."/>
            <person name="Pan J."/>
            <person name="Luo Z.H."/>
            <person name="Li M."/>
        </authorList>
    </citation>
    <scope>NUCLEOTIDE SEQUENCE [LARGE SCALE GENOMIC DNA]</scope>
    <source>
        <strain evidence="10">SpSt-757</strain>
    </source>
</reference>
<evidence type="ECO:0000256" key="2">
    <source>
        <dbReference type="ARBA" id="ARBA00022730"/>
    </source>
</evidence>
<organism evidence="10">
    <name type="scientific">candidate division CPR3 bacterium</name>
    <dbReference type="NCBI Taxonomy" id="2268181"/>
    <lineage>
        <taxon>Bacteria</taxon>
        <taxon>Bacteria division CPR3</taxon>
    </lineage>
</organism>
<dbReference type="PANTHER" id="PTHR11760">
    <property type="entry name" value="30S/40S RIBOSOMAL PROTEIN S3"/>
    <property type="match status" value="1"/>
</dbReference>
<keyword evidence="5 8" id="KW-0687">Ribonucleoprotein</keyword>
<dbReference type="GO" id="GO:0003729">
    <property type="term" value="F:mRNA binding"/>
    <property type="evidence" value="ECO:0007669"/>
    <property type="project" value="UniProtKB-UniRule"/>
</dbReference>
<dbReference type="HAMAP" id="MF_01309_B">
    <property type="entry name" value="Ribosomal_uS3_B"/>
    <property type="match status" value="1"/>
</dbReference>
<proteinExistence type="inferred from homology"/>
<dbReference type="AlphaFoldDB" id="A0A7V3J9Q9"/>
<dbReference type="Pfam" id="PF00189">
    <property type="entry name" value="Ribosomal_S3_C"/>
    <property type="match status" value="1"/>
</dbReference>
<dbReference type="InterPro" id="IPR004087">
    <property type="entry name" value="KH_dom"/>
</dbReference>
<dbReference type="InterPro" id="IPR057258">
    <property type="entry name" value="Ribosomal_uS3"/>
</dbReference>
<dbReference type="GO" id="GO:0006412">
    <property type="term" value="P:translation"/>
    <property type="evidence" value="ECO:0007669"/>
    <property type="project" value="UniProtKB-UniRule"/>
</dbReference>
<dbReference type="CDD" id="cd02412">
    <property type="entry name" value="KH-II_30S_S3"/>
    <property type="match status" value="1"/>
</dbReference>
<dbReference type="InterPro" id="IPR036419">
    <property type="entry name" value="Ribosomal_S3_C_sf"/>
</dbReference>
<keyword evidence="2 8" id="KW-0699">rRNA-binding</keyword>
<dbReference type="PROSITE" id="PS50823">
    <property type="entry name" value="KH_TYPE_2"/>
    <property type="match status" value="1"/>
</dbReference>
<dbReference type="SUPFAM" id="SSF54821">
    <property type="entry name" value="Ribosomal protein S3 C-terminal domain"/>
    <property type="match status" value="1"/>
</dbReference>
<dbReference type="PROSITE" id="PS50084">
    <property type="entry name" value="KH_TYPE_1"/>
    <property type="match status" value="1"/>
</dbReference>
<dbReference type="FunFam" id="3.30.300.20:FF:000001">
    <property type="entry name" value="30S ribosomal protein S3"/>
    <property type="match status" value="1"/>
</dbReference>
<dbReference type="SUPFAM" id="SSF54814">
    <property type="entry name" value="Prokaryotic type KH domain (KH-domain type II)"/>
    <property type="match status" value="1"/>
</dbReference>
<comment type="subunit">
    <text evidence="8">Part of the 30S ribosomal subunit. Forms a tight complex with proteins S10 and S14.</text>
</comment>
<dbReference type="Gene3D" id="3.30.1140.32">
    <property type="entry name" value="Ribosomal protein S3, C-terminal domain"/>
    <property type="match status" value="1"/>
</dbReference>
<comment type="function">
    <text evidence="6 8">Binds the lower part of the 30S subunit head. Binds mRNA in the 70S ribosome, positioning it for translation.</text>
</comment>
<evidence type="ECO:0000256" key="1">
    <source>
        <dbReference type="ARBA" id="ARBA00010761"/>
    </source>
</evidence>
<sequence length="208" mass="23416">MAQKVSPISFRLGKLTDWQSKWFAKKSYRDLLLEDLKIRNFIFKKLKNCYISRVEIKRGKNLLEVTIHTARPGMIIGRSGAAINTLKQDLSKMTQQELKINIKEVKEPNLDAYLVAYNIAQQIEKRVSYKRAMKQAISHVMEAGAKGVKVICKGRLAGAEIARSESLSEGNLPLGTLDANIDFAQVDAKTTYGIIGVKVWIYVDAKET</sequence>
<evidence type="ECO:0000256" key="5">
    <source>
        <dbReference type="ARBA" id="ARBA00023274"/>
    </source>
</evidence>
<feature type="domain" description="KH type-2" evidence="9">
    <location>
        <begin position="38"/>
        <end position="106"/>
    </location>
</feature>
<dbReference type="InterPro" id="IPR005704">
    <property type="entry name" value="Ribosomal_uS3_bac-typ"/>
</dbReference>
<evidence type="ECO:0000256" key="7">
    <source>
        <dbReference type="ARBA" id="ARBA00035257"/>
    </source>
</evidence>